<keyword evidence="1" id="KW-0732">Signal</keyword>
<organism evidence="2 3">
    <name type="scientific">Bipolaris oryzae ATCC 44560</name>
    <dbReference type="NCBI Taxonomy" id="930090"/>
    <lineage>
        <taxon>Eukaryota</taxon>
        <taxon>Fungi</taxon>
        <taxon>Dikarya</taxon>
        <taxon>Ascomycota</taxon>
        <taxon>Pezizomycotina</taxon>
        <taxon>Dothideomycetes</taxon>
        <taxon>Pleosporomycetidae</taxon>
        <taxon>Pleosporales</taxon>
        <taxon>Pleosporineae</taxon>
        <taxon>Pleosporaceae</taxon>
        <taxon>Bipolaris</taxon>
    </lineage>
</organism>
<keyword evidence="3" id="KW-1185">Reference proteome</keyword>
<name>W6ZIR9_COCMI</name>
<evidence type="ECO:0000313" key="3">
    <source>
        <dbReference type="Proteomes" id="UP000054032"/>
    </source>
</evidence>
<feature type="signal peptide" evidence="1">
    <location>
        <begin position="1"/>
        <end position="19"/>
    </location>
</feature>
<evidence type="ECO:0000313" key="2">
    <source>
        <dbReference type="EMBL" id="EUC49885.1"/>
    </source>
</evidence>
<dbReference type="GeneID" id="19126242"/>
<dbReference type="EMBL" id="KI963927">
    <property type="protein sequence ID" value="EUC49885.1"/>
    <property type="molecule type" value="Genomic_DNA"/>
</dbReference>
<reference evidence="2 3" key="1">
    <citation type="journal article" date="2013" name="PLoS Genet.">
        <title>Comparative genome structure, secondary metabolite, and effector coding capacity across Cochliobolus pathogens.</title>
        <authorList>
            <person name="Condon B.J."/>
            <person name="Leng Y."/>
            <person name="Wu D."/>
            <person name="Bushley K.E."/>
            <person name="Ohm R.A."/>
            <person name="Otillar R."/>
            <person name="Martin J."/>
            <person name="Schackwitz W."/>
            <person name="Grimwood J."/>
            <person name="MohdZainudin N."/>
            <person name="Xue C."/>
            <person name="Wang R."/>
            <person name="Manning V.A."/>
            <person name="Dhillon B."/>
            <person name="Tu Z.J."/>
            <person name="Steffenson B.J."/>
            <person name="Salamov A."/>
            <person name="Sun H."/>
            <person name="Lowry S."/>
            <person name="LaButti K."/>
            <person name="Han J."/>
            <person name="Copeland A."/>
            <person name="Lindquist E."/>
            <person name="Barry K."/>
            <person name="Schmutz J."/>
            <person name="Baker S.E."/>
            <person name="Ciuffetti L.M."/>
            <person name="Grigoriev I.V."/>
            <person name="Zhong S."/>
            <person name="Turgeon B.G."/>
        </authorList>
    </citation>
    <scope>NUCLEOTIDE SEQUENCE [LARGE SCALE GENOMIC DNA]</scope>
    <source>
        <strain evidence="2 3">ATCC 44560</strain>
    </source>
</reference>
<protein>
    <submittedName>
        <fullName evidence="2">Uncharacterized protein</fullName>
    </submittedName>
</protein>
<sequence length="61" mass="7116">MSGIGAALLAYLLFKESLWLKRYSGQEEWVAARFFFLPVDRRQRSWCYYLGAGTSDLFRAC</sequence>
<feature type="chain" id="PRO_5004889859" evidence="1">
    <location>
        <begin position="20"/>
        <end position="61"/>
    </location>
</feature>
<proteinExistence type="predicted"/>
<accession>W6ZIR9</accession>
<gene>
    <name evidence="2" type="ORF">COCMIDRAFT_83393</name>
</gene>
<dbReference type="HOGENOM" id="CLU_2922279_0_0_1"/>
<dbReference type="KEGG" id="bor:COCMIDRAFT_83393"/>
<evidence type="ECO:0000256" key="1">
    <source>
        <dbReference type="SAM" id="SignalP"/>
    </source>
</evidence>
<dbReference type="AlphaFoldDB" id="W6ZIR9"/>
<dbReference type="Proteomes" id="UP000054032">
    <property type="component" value="Unassembled WGS sequence"/>
</dbReference>
<dbReference type="RefSeq" id="XP_007683538.1">
    <property type="nucleotide sequence ID" value="XM_007685348.1"/>
</dbReference>